<evidence type="ECO:0000256" key="3">
    <source>
        <dbReference type="ARBA" id="ARBA00022840"/>
    </source>
</evidence>
<dbReference type="PRINTS" id="PR00300">
    <property type="entry name" value="CLPPROTEASEA"/>
</dbReference>
<evidence type="ECO:0000313" key="6">
    <source>
        <dbReference type="EMBL" id="KOO35611.1"/>
    </source>
</evidence>
<reference evidence="7" key="1">
    <citation type="journal article" date="2015" name="PLoS Genet.">
        <title>Genome Sequence and Transcriptome Analyses of Chrysochromulina tobin: Metabolic Tools for Enhanced Algal Fitness in the Prominent Order Prymnesiales (Haptophyceae).</title>
        <authorList>
            <person name="Hovde B.T."/>
            <person name="Deodato C.R."/>
            <person name="Hunsperger H.M."/>
            <person name="Ryken S.A."/>
            <person name="Yost W."/>
            <person name="Jha R.K."/>
            <person name="Patterson J."/>
            <person name="Monnat R.J. Jr."/>
            <person name="Barlow S.B."/>
            <person name="Starkenburg S.R."/>
            <person name="Cattolico R.A."/>
        </authorList>
    </citation>
    <scope>NUCLEOTIDE SEQUENCE</scope>
    <source>
        <strain evidence="7">CCMP291</strain>
    </source>
</reference>
<dbReference type="InterPro" id="IPR003959">
    <property type="entry name" value="ATPase_AAA_core"/>
</dbReference>
<dbReference type="PANTHER" id="PTHR23070">
    <property type="entry name" value="BCS1 AAA-TYPE ATPASE"/>
    <property type="match status" value="1"/>
</dbReference>
<evidence type="ECO:0000256" key="4">
    <source>
        <dbReference type="RuleBase" id="RU003651"/>
    </source>
</evidence>
<dbReference type="Proteomes" id="UP000037460">
    <property type="component" value="Unassembled WGS sequence"/>
</dbReference>
<dbReference type="OrthoDB" id="10251412at2759"/>
<keyword evidence="7" id="KW-1185">Reference proteome</keyword>
<organism evidence="6 7">
    <name type="scientific">Chrysochromulina tobinii</name>
    <dbReference type="NCBI Taxonomy" id="1460289"/>
    <lineage>
        <taxon>Eukaryota</taxon>
        <taxon>Haptista</taxon>
        <taxon>Haptophyta</taxon>
        <taxon>Prymnesiophyceae</taxon>
        <taxon>Prymnesiales</taxon>
        <taxon>Chrysochromulinaceae</taxon>
        <taxon>Chrysochromulina</taxon>
    </lineage>
</organism>
<dbReference type="InterPro" id="IPR050747">
    <property type="entry name" value="Mitochondrial_chaperone_BCS1"/>
</dbReference>
<sequence length="318" mass="35551">MLTRQGFGAPSAKFGVYTTLALSHPERSAEITEAMRKLCSAALIEYEASRPGKIALYSYSKYGWQRERLLLKRPIESVILPHIAKDQVLSDVRKFLDAESRAWYLEHGIPYKRTFLLYGPPGCGKSSLIRAVASHFDCSVCMTSLANRELEDADLRMAMCSVPQKAVVAFEDVDALFGHHRERSEGSHNVTFSGLLNALDGVADPRGTVIFLTTNYKNRLDPALVRAGRCDVQVELTYAVDEQLKQSFKRFYKAATDSDAELFAANVRQKGGAKVTMSQLQEHFVQHRANPMEKAITDIHLGQVSETREYEGASSFYS</sequence>
<feature type="domain" description="AAA+ ATPase" evidence="5">
    <location>
        <begin position="111"/>
        <end position="239"/>
    </location>
</feature>
<dbReference type="InterPro" id="IPR003960">
    <property type="entry name" value="ATPase_AAA_CS"/>
</dbReference>
<dbReference type="Gene3D" id="3.40.50.300">
    <property type="entry name" value="P-loop containing nucleotide triphosphate hydrolases"/>
    <property type="match status" value="1"/>
</dbReference>
<dbReference type="InterPro" id="IPR027417">
    <property type="entry name" value="P-loop_NTPase"/>
</dbReference>
<dbReference type="SUPFAM" id="SSF52540">
    <property type="entry name" value="P-loop containing nucleoside triphosphate hydrolases"/>
    <property type="match status" value="1"/>
</dbReference>
<dbReference type="Pfam" id="PF00004">
    <property type="entry name" value="AAA"/>
    <property type="match status" value="1"/>
</dbReference>
<proteinExistence type="inferred from homology"/>
<dbReference type="SMART" id="SM00382">
    <property type="entry name" value="AAA"/>
    <property type="match status" value="1"/>
</dbReference>
<dbReference type="InterPro" id="IPR057495">
    <property type="entry name" value="AAA_lid_BCS1"/>
</dbReference>
<name>A0A0M0K9T7_9EUKA</name>
<keyword evidence="3 4" id="KW-0067">ATP-binding</keyword>
<protein>
    <submittedName>
        <fullName evidence="6">Mitochondrial chaperone bcs1</fullName>
    </submittedName>
</protein>
<gene>
    <name evidence="6" type="ORF">Ctob_015368</name>
</gene>
<keyword evidence="2 4" id="KW-0547">Nucleotide-binding</keyword>
<dbReference type="AlphaFoldDB" id="A0A0M0K9T7"/>
<dbReference type="InterPro" id="IPR003593">
    <property type="entry name" value="AAA+_ATPase"/>
</dbReference>
<accession>A0A0M0K9T7</accession>
<dbReference type="PROSITE" id="PS00674">
    <property type="entry name" value="AAA"/>
    <property type="match status" value="1"/>
</dbReference>
<evidence type="ECO:0000256" key="1">
    <source>
        <dbReference type="ARBA" id="ARBA00007448"/>
    </source>
</evidence>
<evidence type="ECO:0000256" key="2">
    <source>
        <dbReference type="ARBA" id="ARBA00022741"/>
    </source>
</evidence>
<dbReference type="InterPro" id="IPR001270">
    <property type="entry name" value="ClpA/B"/>
</dbReference>
<dbReference type="GO" id="GO:0016887">
    <property type="term" value="F:ATP hydrolysis activity"/>
    <property type="evidence" value="ECO:0007669"/>
    <property type="project" value="InterPro"/>
</dbReference>
<dbReference type="GO" id="GO:0005524">
    <property type="term" value="F:ATP binding"/>
    <property type="evidence" value="ECO:0007669"/>
    <property type="project" value="UniProtKB-KW"/>
</dbReference>
<evidence type="ECO:0000259" key="5">
    <source>
        <dbReference type="SMART" id="SM00382"/>
    </source>
</evidence>
<comment type="similarity">
    <text evidence="1">Belongs to the AAA ATPase family. BCS1 subfamily.</text>
</comment>
<dbReference type="EMBL" id="JWZX01000810">
    <property type="protein sequence ID" value="KOO35611.1"/>
    <property type="molecule type" value="Genomic_DNA"/>
</dbReference>
<dbReference type="Pfam" id="PF25426">
    <property type="entry name" value="AAA_lid_BCS1"/>
    <property type="match status" value="1"/>
</dbReference>
<comment type="caution">
    <text evidence="6">The sequence shown here is derived from an EMBL/GenBank/DDBJ whole genome shotgun (WGS) entry which is preliminary data.</text>
</comment>
<evidence type="ECO:0000313" key="7">
    <source>
        <dbReference type="Proteomes" id="UP000037460"/>
    </source>
</evidence>